<dbReference type="InterPro" id="IPR002575">
    <property type="entry name" value="Aminoglycoside_PTrfase"/>
</dbReference>
<dbReference type="Pfam" id="PF01636">
    <property type="entry name" value="APH"/>
    <property type="match status" value="1"/>
</dbReference>
<proteinExistence type="predicted"/>
<name>A0A5D4TMY8_9BACI</name>
<accession>A0A5D4TMY8</accession>
<reference evidence="2 3" key="1">
    <citation type="submission" date="2019-08" db="EMBL/GenBank/DDBJ databases">
        <title>Bacillus genomes from the desert of Cuatro Cienegas, Coahuila.</title>
        <authorList>
            <person name="Olmedo-Alvarez G."/>
        </authorList>
    </citation>
    <scope>NUCLEOTIDE SEQUENCE [LARGE SCALE GENOMIC DNA]</scope>
    <source>
        <strain evidence="2 3">CH451a_14T</strain>
    </source>
</reference>
<dbReference type="OrthoDB" id="236897at2"/>
<evidence type="ECO:0000313" key="2">
    <source>
        <dbReference type="EMBL" id="TYS77067.1"/>
    </source>
</evidence>
<dbReference type="Gene3D" id="3.90.1200.10">
    <property type="match status" value="1"/>
</dbReference>
<sequence>MLDNENEEMLTGGNVSNVYRVGDTVRREINQDSHKIHKLLKHLESKGFHYAPKFLGIDEKGRETLTFIEGEAGHDPLRDYMWSDETLKEIAKMLCLYHDAVSDFPLTDDWIPLDNTPDGFEVICHNDFARYNIIFNNKKPVGIIDFDVAAPGPRLWDIAYTLYTCIPLSRFYLSEEGEEIHYAKEHAPRIKQRVHLFFESYGVSKDDDYLEMVLRRLEGLCIAM</sequence>
<evidence type="ECO:0000313" key="3">
    <source>
        <dbReference type="Proteomes" id="UP000325054"/>
    </source>
</evidence>
<dbReference type="Proteomes" id="UP000325054">
    <property type="component" value="Unassembled WGS sequence"/>
</dbReference>
<dbReference type="EMBL" id="VTEW01000011">
    <property type="protein sequence ID" value="TYS77067.1"/>
    <property type="molecule type" value="Genomic_DNA"/>
</dbReference>
<dbReference type="AlphaFoldDB" id="A0A5D4TMY8"/>
<dbReference type="InterPro" id="IPR011009">
    <property type="entry name" value="Kinase-like_dom_sf"/>
</dbReference>
<keyword evidence="2" id="KW-0808">Transferase</keyword>
<feature type="domain" description="Aminoglycoside phosphotransferase" evidence="1">
    <location>
        <begin position="117"/>
        <end position="173"/>
    </location>
</feature>
<organism evidence="2 3">
    <name type="scientific">Rossellomorea aquimaris</name>
    <dbReference type="NCBI Taxonomy" id="189382"/>
    <lineage>
        <taxon>Bacteria</taxon>
        <taxon>Bacillati</taxon>
        <taxon>Bacillota</taxon>
        <taxon>Bacilli</taxon>
        <taxon>Bacillales</taxon>
        <taxon>Bacillaceae</taxon>
        <taxon>Rossellomorea</taxon>
    </lineage>
</organism>
<dbReference type="GO" id="GO:0016740">
    <property type="term" value="F:transferase activity"/>
    <property type="evidence" value="ECO:0007669"/>
    <property type="project" value="UniProtKB-KW"/>
</dbReference>
<evidence type="ECO:0000259" key="1">
    <source>
        <dbReference type="Pfam" id="PF01636"/>
    </source>
</evidence>
<dbReference type="SUPFAM" id="SSF56112">
    <property type="entry name" value="Protein kinase-like (PK-like)"/>
    <property type="match status" value="1"/>
</dbReference>
<gene>
    <name evidence="2" type="ORF">FZC80_14600</name>
</gene>
<comment type="caution">
    <text evidence="2">The sequence shown here is derived from an EMBL/GenBank/DDBJ whole genome shotgun (WGS) entry which is preliminary data.</text>
</comment>
<protein>
    <submittedName>
        <fullName evidence="2">Aminoglycoside phosphotransferase family protein</fullName>
    </submittedName>
</protein>